<reference evidence="1" key="1">
    <citation type="submission" date="2019-08" db="EMBL/GenBank/DDBJ databases">
        <authorList>
            <person name="Kucharzyk K."/>
            <person name="Murdoch R.W."/>
            <person name="Higgins S."/>
            <person name="Loffler F."/>
        </authorList>
    </citation>
    <scope>NUCLEOTIDE SEQUENCE</scope>
</reference>
<protein>
    <submittedName>
        <fullName evidence="1">Uncharacterized protein</fullName>
    </submittedName>
</protein>
<sequence length="75" mass="8719">MDILYRFNRRIEQLAEGIGDQFWSGILNKIGFAGLCDKRKRQRIQCLESAVSPHPARGLHIQVTTHAFQRRRTPD</sequence>
<gene>
    <name evidence="1" type="ORF">SDC9_177721</name>
</gene>
<name>A0A645GTV2_9ZZZZ</name>
<comment type="caution">
    <text evidence="1">The sequence shown here is derived from an EMBL/GenBank/DDBJ whole genome shotgun (WGS) entry which is preliminary data.</text>
</comment>
<dbReference type="AlphaFoldDB" id="A0A645GTV2"/>
<dbReference type="EMBL" id="VSSQ01081308">
    <property type="protein sequence ID" value="MPN30258.1"/>
    <property type="molecule type" value="Genomic_DNA"/>
</dbReference>
<accession>A0A645GTV2</accession>
<proteinExistence type="predicted"/>
<evidence type="ECO:0000313" key="1">
    <source>
        <dbReference type="EMBL" id="MPN30258.1"/>
    </source>
</evidence>
<organism evidence="1">
    <name type="scientific">bioreactor metagenome</name>
    <dbReference type="NCBI Taxonomy" id="1076179"/>
    <lineage>
        <taxon>unclassified sequences</taxon>
        <taxon>metagenomes</taxon>
        <taxon>ecological metagenomes</taxon>
    </lineage>
</organism>